<evidence type="ECO:0000259" key="4">
    <source>
        <dbReference type="PROSITE" id="PS50846"/>
    </source>
</evidence>
<dbReference type="Pfam" id="PF00403">
    <property type="entry name" value="HMA"/>
    <property type="match status" value="1"/>
</dbReference>
<dbReference type="NCBIfam" id="NF033794">
    <property type="entry name" value="chaper_CopZ_Eh"/>
    <property type="match status" value="1"/>
</dbReference>
<proteinExistence type="predicted"/>
<dbReference type="PANTHER" id="PTHR46594">
    <property type="entry name" value="P-TYPE CATION-TRANSPORTING ATPASE"/>
    <property type="match status" value="1"/>
</dbReference>
<dbReference type="Gene3D" id="3.30.70.100">
    <property type="match status" value="1"/>
</dbReference>
<sequence length="69" mass="7521">MKQKFAINGMSCNHCVATVEKAVNELPGIEKVKVNLKKNEGVVKFDESQINAQQIAEKVTAAGFDTEVV</sequence>
<evidence type="ECO:0000256" key="2">
    <source>
        <dbReference type="ARBA" id="ARBA00022723"/>
    </source>
</evidence>
<dbReference type="CDD" id="cd00371">
    <property type="entry name" value="HMA"/>
    <property type="match status" value="1"/>
</dbReference>
<dbReference type="SUPFAM" id="SSF55008">
    <property type="entry name" value="HMA, heavy metal-associated domain"/>
    <property type="match status" value="1"/>
</dbReference>
<evidence type="ECO:0000256" key="3">
    <source>
        <dbReference type="ARBA" id="ARBA00023008"/>
    </source>
</evidence>
<keyword evidence="6" id="KW-1185">Reference proteome</keyword>
<dbReference type="InterPro" id="IPR017969">
    <property type="entry name" value="Heavy-metal-associated_CS"/>
</dbReference>
<dbReference type="PANTHER" id="PTHR46594:SF4">
    <property type="entry name" value="P-TYPE CATION-TRANSPORTING ATPASE"/>
    <property type="match status" value="1"/>
</dbReference>
<dbReference type="PRINTS" id="PR00946">
    <property type="entry name" value="HGSCAVENGER"/>
</dbReference>
<dbReference type="PROSITE" id="PS50846">
    <property type="entry name" value="HMA_2"/>
    <property type="match status" value="1"/>
</dbReference>
<dbReference type="Proteomes" id="UP000664357">
    <property type="component" value="Unassembled WGS sequence"/>
</dbReference>
<dbReference type="PROSITE" id="PS01047">
    <property type="entry name" value="HMA_1"/>
    <property type="match status" value="1"/>
</dbReference>
<feature type="domain" description="HMA" evidence="4">
    <location>
        <begin position="1"/>
        <end position="67"/>
    </location>
</feature>
<name>A0ABV0ES56_9ENTE</name>
<dbReference type="InterPro" id="IPR006121">
    <property type="entry name" value="HMA_dom"/>
</dbReference>
<accession>A0ABV0ES56</accession>
<comment type="caution">
    <text evidence="5">The sequence shown here is derived from an EMBL/GenBank/DDBJ whole genome shotgun (WGS) entry which is preliminary data.</text>
</comment>
<dbReference type="RefSeq" id="WP_207703636.1">
    <property type="nucleotide sequence ID" value="NZ_JAFREL020000001.1"/>
</dbReference>
<dbReference type="NCBIfam" id="TIGR00003">
    <property type="entry name" value="copper ion binding protein"/>
    <property type="match status" value="1"/>
</dbReference>
<keyword evidence="2" id="KW-0479">Metal-binding</keyword>
<dbReference type="InterPro" id="IPR036163">
    <property type="entry name" value="HMA_dom_sf"/>
</dbReference>
<evidence type="ECO:0000313" key="6">
    <source>
        <dbReference type="Proteomes" id="UP000664357"/>
    </source>
</evidence>
<protein>
    <recommendedName>
        <fullName evidence="1">Copper chaperone CopZ</fullName>
    </recommendedName>
</protein>
<dbReference type="EMBL" id="JAFREL020000001">
    <property type="protein sequence ID" value="MEO1770167.1"/>
    <property type="molecule type" value="Genomic_DNA"/>
</dbReference>
<evidence type="ECO:0000313" key="5">
    <source>
        <dbReference type="EMBL" id="MEO1770167.1"/>
    </source>
</evidence>
<dbReference type="InterPro" id="IPR006122">
    <property type="entry name" value="HMA_Cu_ion-bd"/>
</dbReference>
<evidence type="ECO:0000256" key="1">
    <source>
        <dbReference type="ARBA" id="ARBA00015313"/>
    </source>
</evidence>
<keyword evidence="3" id="KW-0186">Copper</keyword>
<reference evidence="5 6" key="1">
    <citation type="submission" date="2024-02" db="EMBL/GenBank/DDBJ databases">
        <title>The Genome Sequence of Enterococcus sp. DIV0159.</title>
        <authorList>
            <person name="Earl A."/>
            <person name="Manson A."/>
            <person name="Gilmore M."/>
            <person name="Sanders J."/>
            <person name="Shea T."/>
            <person name="Howe W."/>
            <person name="Livny J."/>
            <person name="Cuomo C."/>
            <person name="Neafsey D."/>
            <person name="Birren B."/>
        </authorList>
    </citation>
    <scope>NUCLEOTIDE SEQUENCE [LARGE SCALE GENOMIC DNA]</scope>
    <source>
        <strain evidence="5 6">665A</strain>
    </source>
</reference>
<organism evidence="5 6">
    <name type="scientific">Candidatus Enterococcus ferrettii</name>
    <dbReference type="NCBI Taxonomy" id="2815324"/>
    <lineage>
        <taxon>Bacteria</taxon>
        <taxon>Bacillati</taxon>
        <taxon>Bacillota</taxon>
        <taxon>Bacilli</taxon>
        <taxon>Lactobacillales</taxon>
        <taxon>Enterococcaceae</taxon>
        <taxon>Enterococcus</taxon>
    </lineage>
</organism>
<gene>
    <name evidence="5" type="ORF">JZO67_002118</name>
</gene>
<dbReference type="InterPro" id="IPR001802">
    <property type="entry name" value="MerP/CopZ"/>
</dbReference>